<dbReference type="InterPro" id="IPR027417">
    <property type="entry name" value="P-loop_NTPase"/>
</dbReference>
<dbReference type="Gene3D" id="3.40.50.300">
    <property type="entry name" value="P-loop containing nucleotide triphosphate hydrolases"/>
    <property type="match status" value="1"/>
</dbReference>
<dbReference type="RefSeq" id="WP_130649370.1">
    <property type="nucleotide sequence ID" value="NZ_BMHA01000004.1"/>
</dbReference>
<dbReference type="PANTHER" id="PTHR32309">
    <property type="entry name" value="TYROSINE-PROTEIN KINASE"/>
    <property type="match status" value="1"/>
</dbReference>
<accession>A0A8J3ADL1</accession>
<evidence type="ECO:0000256" key="1">
    <source>
        <dbReference type="ARBA" id="ARBA00022741"/>
    </source>
</evidence>
<name>A0A8J3ADL1_9ACTN</name>
<keyword evidence="6" id="KW-1185">Reference proteome</keyword>
<keyword evidence="3" id="KW-0472">Membrane</keyword>
<reference evidence="5" key="1">
    <citation type="journal article" date="2014" name="Int. J. Syst. Evol. Microbiol.">
        <title>Complete genome sequence of Corynebacterium casei LMG S-19264T (=DSM 44701T), isolated from a smear-ripened cheese.</title>
        <authorList>
            <consortium name="US DOE Joint Genome Institute (JGI-PGF)"/>
            <person name="Walter F."/>
            <person name="Albersmeier A."/>
            <person name="Kalinowski J."/>
            <person name="Ruckert C."/>
        </authorList>
    </citation>
    <scope>NUCLEOTIDE SEQUENCE</scope>
    <source>
        <strain evidence="5">CGMCC 1.14988</strain>
    </source>
</reference>
<evidence type="ECO:0000259" key="4">
    <source>
        <dbReference type="Pfam" id="PF01656"/>
    </source>
</evidence>
<keyword evidence="3" id="KW-1133">Transmembrane helix</keyword>
<dbReference type="InterPro" id="IPR002586">
    <property type="entry name" value="CobQ/CobB/MinD/ParA_Nub-bd_dom"/>
</dbReference>
<dbReference type="InterPro" id="IPR005702">
    <property type="entry name" value="Wzc-like_C"/>
</dbReference>
<proteinExistence type="predicted"/>
<feature type="transmembrane region" description="Helical" evidence="3">
    <location>
        <begin position="20"/>
        <end position="39"/>
    </location>
</feature>
<dbReference type="CDD" id="cd05387">
    <property type="entry name" value="BY-kinase"/>
    <property type="match status" value="1"/>
</dbReference>
<dbReference type="InterPro" id="IPR050445">
    <property type="entry name" value="Bact_polysacc_biosynth/exp"/>
</dbReference>
<keyword evidence="3" id="KW-0812">Transmembrane</keyword>
<protein>
    <recommendedName>
        <fullName evidence="4">CobQ/CobB/MinD/ParA nucleotide binding domain-containing protein</fullName>
    </recommendedName>
</protein>
<reference evidence="5" key="2">
    <citation type="submission" date="2020-09" db="EMBL/GenBank/DDBJ databases">
        <authorList>
            <person name="Sun Q."/>
            <person name="Zhou Y."/>
        </authorList>
    </citation>
    <scope>NUCLEOTIDE SEQUENCE</scope>
    <source>
        <strain evidence="5">CGMCC 1.14988</strain>
    </source>
</reference>
<dbReference type="SUPFAM" id="SSF52540">
    <property type="entry name" value="P-loop containing nucleoside triphosphate hydrolases"/>
    <property type="match status" value="1"/>
</dbReference>
<feature type="domain" description="CobQ/CobB/MinD/ParA nucleotide binding" evidence="4">
    <location>
        <begin position="326"/>
        <end position="370"/>
    </location>
</feature>
<organism evidence="5 6">
    <name type="scientific">Egicoccus halophilus</name>
    <dbReference type="NCBI Taxonomy" id="1670830"/>
    <lineage>
        <taxon>Bacteria</taxon>
        <taxon>Bacillati</taxon>
        <taxon>Actinomycetota</taxon>
        <taxon>Nitriliruptoria</taxon>
        <taxon>Egicoccales</taxon>
        <taxon>Egicoccaceae</taxon>
        <taxon>Egicoccus</taxon>
    </lineage>
</organism>
<feature type="transmembrane region" description="Helical" evidence="3">
    <location>
        <begin position="239"/>
        <end position="258"/>
    </location>
</feature>
<sequence length="539" mass="58155">MKPAPERWADGPGLTLSVWRHRWLVLAAALVLGGGVYVLSSMQPAQYQSSTRLFLTAPGSTAVFTPTGRPVSLDRHVPQQARRVVSAPVLAAAAEQVEGLDADGLEQRLTVEHDEELGTLTLFVSDGDPERAAQAANALAAAYQDAVRTAQAERVERAVTELDATVASIATQVDQLETDDPTDAGAQTQVSLLTQRQVELEALARQLRVDTRLFGAGVELQEAAQPATGPFSPSPRRDAAAAGLLGALLAAAVAYWLAGRSRRLRTAAEVQQVLGVPLLGVLPLYRVRDTGTLAERVALEARVTEAYRFVAVALEGVLKELRGTSVMVTSAAPGAGKTETALQLAATARRRGREVLLVDADVRMRALTNFFRTERLAGLLDLASDPSLADREFRPFPYRIDVEHRLDLLPAGRPDAHEVPLTGDWFVPVLRRLEARYELVVLDAPPMLSVADTATLAEQVDAVLLVVREGTGSAELERARDRLQFLGRRLVGFVHLSKGALDDTNFDYGLVRARAWQLGNDRNAARPASSPVPTGERSP</sequence>
<dbReference type="OrthoDB" id="9812433at2"/>
<keyword evidence="2" id="KW-0067">ATP-binding</keyword>
<dbReference type="PANTHER" id="PTHR32309:SF31">
    <property type="entry name" value="CAPSULAR EXOPOLYSACCHARIDE FAMILY"/>
    <property type="match status" value="1"/>
</dbReference>
<dbReference type="AlphaFoldDB" id="A0A8J3ADL1"/>
<evidence type="ECO:0000313" key="6">
    <source>
        <dbReference type="Proteomes" id="UP000650511"/>
    </source>
</evidence>
<evidence type="ECO:0000313" key="5">
    <source>
        <dbReference type="EMBL" id="GGI05392.1"/>
    </source>
</evidence>
<evidence type="ECO:0000256" key="2">
    <source>
        <dbReference type="ARBA" id="ARBA00022840"/>
    </source>
</evidence>
<dbReference type="Pfam" id="PF01656">
    <property type="entry name" value="CbiA"/>
    <property type="match status" value="1"/>
</dbReference>
<comment type="caution">
    <text evidence="5">The sequence shown here is derived from an EMBL/GenBank/DDBJ whole genome shotgun (WGS) entry which is preliminary data.</text>
</comment>
<keyword evidence="1" id="KW-0547">Nucleotide-binding</keyword>
<dbReference type="EMBL" id="BMHA01000004">
    <property type="protein sequence ID" value="GGI05392.1"/>
    <property type="molecule type" value="Genomic_DNA"/>
</dbReference>
<gene>
    <name evidence="5" type="ORF">GCM10011354_13870</name>
</gene>
<evidence type="ECO:0000256" key="3">
    <source>
        <dbReference type="SAM" id="Phobius"/>
    </source>
</evidence>
<dbReference type="Proteomes" id="UP000650511">
    <property type="component" value="Unassembled WGS sequence"/>
</dbReference>